<gene>
    <name evidence="3" type="ORF">C4886_04005</name>
</gene>
<dbReference type="EMBL" id="PSQG01000004">
    <property type="protein sequence ID" value="RCH45497.1"/>
    <property type="molecule type" value="Genomic_DNA"/>
</dbReference>
<keyword evidence="2" id="KW-0472">Membrane</keyword>
<feature type="transmembrane region" description="Helical" evidence="2">
    <location>
        <begin position="66"/>
        <end position="85"/>
    </location>
</feature>
<keyword evidence="2" id="KW-0812">Transmembrane</keyword>
<dbReference type="Pfam" id="PF09581">
    <property type="entry name" value="Spore_III_AF"/>
    <property type="match status" value="1"/>
</dbReference>
<proteinExistence type="predicted"/>
<evidence type="ECO:0000256" key="1">
    <source>
        <dbReference type="SAM" id="MobiDB-lite"/>
    </source>
</evidence>
<name>A0A367G453_9FIRM</name>
<feature type="compositionally biased region" description="Low complexity" evidence="1">
    <location>
        <begin position="197"/>
        <end position="219"/>
    </location>
</feature>
<comment type="caution">
    <text evidence="3">The sequence shown here is derived from an EMBL/GenBank/DDBJ whole genome shotgun (WGS) entry which is preliminary data.</text>
</comment>
<evidence type="ECO:0000256" key="2">
    <source>
        <dbReference type="SAM" id="Phobius"/>
    </source>
</evidence>
<keyword evidence="2" id="KW-1133">Transmembrane helix</keyword>
<protein>
    <recommendedName>
        <fullName evidence="5">Stage III sporulation protein AF</fullName>
    </recommendedName>
</protein>
<evidence type="ECO:0000313" key="4">
    <source>
        <dbReference type="Proteomes" id="UP000253208"/>
    </source>
</evidence>
<evidence type="ECO:0000313" key="3">
    <source>
        <dbReference type="EMBL" id="RCH45497.1"/>
    </source>
</evidence>
<dbReference type="AlphaFoldDB" id="A0A367G453"/>
<evidence type="ECO:0008006" key="5">
    <source>
        <dbReference type="Google" id="ProtNLM"/>
    </source>
</evidence>
<dbReference type="InterPro" id="IPR014245">
    <property type="entry name" value="Spore_III_AF"/>
</dbReference>
<dbReference type="Proteomes" id="UP000253208">
    <property type="component" value="Unassembled WGS sequence"/>
</dbReference>
<sequence>MCTSDENPVYCGNFMYAYISDPDGRRRLGMRTEFYQWMKSLAFFHVLTTALLHILPDKRYEQYIRLFMGLLLVLLICTPIFAVVGKSEELLSGFSNNYGREEQVRIKTEAEGIRETFLKGAYEQELKDQVQGILRKEGFFSAKTEVDMEKELQLTITLYGTVTEKQREAVKNELERICGLRKGQYQILASEDGMEGVGSFPSSGNPSSGGRTSGNPKEQ</sequence>
<feature type="region of interest" description="Disordered" evidence="1">
    <location>
        <begin position="192"/>
        <end position="219"/>
    </location>
</feature>
<feature type="transmembrane region" description="Helical" evidence="2">
    <location>
        <begin position="34"/>
        <end position="54"/>
    </location>
</feature>
<organism evidence="3 4">
    <name type="scientific">Blautia obeum</name>
    <dbReference type="NCBI Taxonomy" id="40520"/>
    <lineage>
        <taxon>Bacteria</taxon>
        <taxon>Bacillati</taxon>
        <taxon>Bacillota</taxon>
        <taxon>Clostridia</taxon>
        <taxon>Lachnospirales</taxon>
        <taxon>Lachnospiraceae</taxon>
        <taxon>Blautia</taxon>
    </lineage>
</organism>
<accession>A0A367G453</accession>
<reference evidence="3 4" key="1">
    <citation type="submission" date="2018-02" db="EMBL/GenBank/DDBJ databases">
        <title>Complete genome sequencing of Faecalibacterium prausnitzii strains isolated from the human gut.</title>
        <authorList>
            <person name="Fitzgerald B.C."/>
            <person name="Shkoporov A.N."/>
            <person name="Ross P.R."/>
            <person name="Hill C."/>
        </authorList>
    </citation>
    <scope>NUCLEOTIDE SEQUENCE [LARGE SCALE GENOMIC DNA]</scope>
    <source>
        <strain evidence="3 4">APC942/31-1</strain>
    </source>
</reference>